<evidence type="ECO:0000259" key="1">
    <source>
        <dbReference type="Pfam" id="PF09836"/>
    </source>
</evidence>
<dbReference type="Gene3D" id="1.10.150.690">
    <property type="entry name" value="DUF2063"/>
    <property type="match status" value="1"/>
</dbReference>
<dbReference type="EMBL" id="AP025028">
    <property type="protein sequence ID" value="BDA77519.1"/>
    <property type="molecule type" value="Genomic_DNA"/>
</dbReference>
<dbReference type="Proteomes" id="UP000245263">
    <property type="component" value="Chromosome 1"/>
</dbReference>
<name>A0ABN6KCX6_9LEPT</name>
<sequence>MKLKKLQNLYSESILYNKDTPFQNQIIACNNLAPEEAISVYKNAYFYRMKEVLADNFEAINYALGDELFDFAAEKFIKETFHKSYNLSDYGENFPDCLMEIYPELPYLKNLAEFELKFIDSFHKAEHLSFDFAKIQNQTDLENSILVFGKSIKLIQNQFSIYPIWKNRKSTQSPDLSKIDNQEFLLLYKQNSDMYILSLKPMEYFFIDLLLKGDRIGVSLEKTAALFYLDPEIISVLFGKISASGIVTNIILQTENTG</sequence>
<keyword evidence="3" id="KW-1185">Reference proteome</keyword>
<protein>
    <recommendedName>
        <fullName evidence="1">Putative DNA-binding domain-containing protein</fullName>
    </recommendedName>
</protein>
<accession>A0ABN6KCX6</accession>
<dbReference type="Pfam" id="PF09836">
    <property type="entry name" value="DUF2063"/>
    <property type="match status" value="1"/>
</dbReference>
<evidence type="ECO:0000313" key="3">
    <source>
        <dbReference type="Proteomes" id="UP000245263"/>
    </source>
</evidence>
<dbReference type="InterPro" id="IPR018640">
    <property type="entry name" value="DUF2063"/>
</dbReference>
<proteinExistence type="predicted"/>
<reference evidence="2 3" key="1">
    <citation type="submission" date="2021-08" db="EMBL/GenBank/DDBJ databases">
        <title>Complete genome sequence of Leptospira kobayashii strain E30.</title>
        <authorList>
            <person name="Nakao R."/>
            <person name="Nakamura S."/>
            <person name="Masuzawa T."/>
            <person name="Koizumi N."/>
        </authorList>
    </citation>
    <scope>NUCLEOTIDE SEQUENCE [LARGE SCALE GENOMIC DNA]</scope>
    <source>
        <strain evidence="2 3">E30</strain>
    </source>
</reference>
<dbReference type="RefSeq" id="WP_109022104.1">
    <property type="nucleotide sequence ID" value="NZ_AP025028.1"/>
</dbReference>
<gene>
    <name evidence="2" type="ORF">LPTSP3_g04490</name>
</gene>
<evidence type="ECO:0000313" key="2">
    <source>
        <dbReference type="EMBL" id="BDA77519.1"/>
    </source>
</evidence>
<dbReference type="InterPro" id="IPR044922">
    <property type="entry name" value="DUF2063_N_sf"/>
</dbReference>
<feature type="domain" description="Putative DNA-binding" evidence="1">
    <location>
        <begin position="22"/>
        <end position="97"/>
    </location>
</feature>
<organism evidence="2 3">
    <name type="scientific">Leptospira kobayashii</name>
    <dbReference type="NCBI Taxonomy" id="1917830"/>
    <lineage>
        <taxon>Bacteria</taxon>
        <taxon>Pseudomonadati</taxon>
        <taxon>Spirochaetota</taxon>
        <taxon>Spirochaetia</taxon>
        <taxon>Leptospirales</taxon>
        <taxon>Leptospiraceae</taxon>
        <taxon>Leptospira</taxon>
    </lineage>
</organism>